<evidence type="ECO:0000313" key="3">
    <source>
        <dbReference type="Proteomes" id="UP000621540"/>
    </source>
</evidence>
<comment type="similarity">
    <text evidence="1">Belongs to the LOR family.</text>
</comment>
<evidence type="ECO:0000313" key="2">
    <source>
        <dbReference type="EMBL" id="MBC5754275.1"/>
    </source>
</evidence>
<dbReference type="EMBL" id="JACOQH010000006">
    <property type="protein sequence ID" value="MBC5754275.1"/>
    <property type="molecule type" value="Genomic_DNA"/>
</dbReference>
<dbReference type="InterPro" id="IPR007612">
    <property type="entry name" value="LOR"/>
</dbReference>
<dbReference type="InterPro" id="IPR038595">
    <property type="entry name" value="LOR_sf"/>
</dbReference>
<accession>A0ABR7IBI0</accession>
<dbReference type="Proteomes" id="UP000621540">
    <property type="component" value="Unassembled WGS sequence"/>
</dbReference>
<gene>
    <name evidence="2" type="ORF">H8Z76_09680</name>
</gene>
<name>A0ABR7IBI0_9FIRM</name>
<reference evidence="2 3" key="1">
    <citation type="submission" date="2020-08" db="EMBL/GenBank/DDBJ databases">
        <title>Genome public.</title>
        <authorList>
            <person name="Liu C."/>
            <person name="Sun Q."/>
        </authorList>
    </citation>
    <scope>NUCLEOTIDE SEQUENCE [LARGE SCALE GENOMIC DNA]</scope>
    <source>
        <strain evidence="2 3">BX0805</strain>
    </source>
</reference>
<dbReference type="Pfam" id="PF04525">
    <property type="entry name" value="LOR"/>
    <property type="match status" value="1"/>
</dbReference>
<evidence type="ECO:0000256" key="1">
    <source>
        <dbReference type="ARBA" id="ARBA00005437"/>
    </source>
</evidence>
<protein>
    <submittedName>
        <fullName evidence="2">LURP-one-related family protein</fullName>
    </submittedName>
</protein>
<organism evidence="2 3">
    <name type="scientific">Roseburia yibonii</name>
    <dbReference type="NCBI Taxonomy" id="2763063"/>
    <lineage>
        <taxon>Bacteria</taxon>
        <taxon>Bacillati</taxon>
        <taxon>Bacillota</taxon>
        <taxon>Clostridia</taxon>
        <taxon>Lachnospirales</taxon>
        <taxon>Lachnospiraceae</taxon>
        <taxon>Roseburia</taxon>
    </lineage>
</organism>
<dbReference type="Gene3D" id="2.40.160.200">
    <property type="entry name" value="LURP1-related"/>
    <property type="match status" value="1"/>
</dbReference>
<keyword evidence="3" id="KW-1185">Reference proteome</keyword>
<dbReference type="SUPFAM" id="SSF54518">
    <property type="entry name" value="Tubby C-terminal domain-like"/>
    <property type="match status" value="1"/>
</dbReference>
<proteinExistence type="inferred from homology"/>
<sequence length="190" mass="21778">MNLVFPPSIPIGSSSSTVTIFQKNITKEAYAMKLLMKQRVFSWSDTYDVYDENGNPKYFVKNEILSLLHRIHVSDMQGNEIGMIKQNFTLFIPRFEVEIGGRPYGAIEKQFTFFKPKYDLNYNGWRCEGDFMAWNYDVYSGCSAVVHISKKLLRWGDTYVIDILNPADEIMALMLVIAIDAANCSQNKNG</sequence>
<comment type="caution">
    <text evidence="2">The sequence shown here is derived from an EMBL/GenBank/DDBJ whole genome shotgun (WGS) entry which is preliminary data.</text>
</comment>
<dbReference type="InterPro" id="IPR025659">
    <property type="entry name" value="Tubby-like_C"/>
</dbReference>